<comment type="caution">
    <text evidence="2">The sequence shown here is derived from an EMBL/GenBank/DDBJ whole genome shotgun (WGS) entry which is preliminary data.</text>
</comment>
<proteinExistence type="predicted"/>
<name>A0A8J6LA65_TENMO</name>
<evidence type="ECO:0000256" key="1">
    <source>
        <dbReference type="SAM" id="MobiDB-lite"/>
    </source>
</evidence>
<feature type="compositionally biased region" description="Low complexity" evidence="1">
    <location>
        <begin position="80"/>
        <end position="91"/>
    </location>
</feature>
<accession>A0A8J6LA65</accession>
<feature type="region of interest" description="Disordered" evidence="1">
    <location>
        <begin position="1"/>
        <end position="34"/>
    </location>
</feature>
<dbReference type="EMBL" id="JABDTM020026483">
    <property type="protein sequence ID" value="KAH0811883.1"/>
    <property type="molecule type" value="Genomic_DNA"/>
</dbReference>
<protein>
    <submittedName>
        <fullName evidence="2">Uncharacterized protein</fullName>
    </submittedName>
</protein>
<feature type="compositionally biased region" description="Basic residues" evidence="1">
    <location>
        <begin position="13"/>
        <end position="29"/>
    </location>
</feature>
<reference evidence="2" key="2">
    <citation type="submission" date="2021-08" db="EMBL/GenBank/DDBJ databases">
        <authorList>
            <person name="Eriksson T."/>
        </authorList>
    </citation>
    <scope>NUCLEOTIDE SEQUENCE</scope>
    <source>
        <strain evidence="2">Stoneville</strain>
        <tissue evidence="2">Whole head</tissue>
    </source>
</reference>
<evidence type="ECO:0000313" key="2">
    <source>
        <dbReference type="EMBL" id="KAH0811883.1"/>
    </source>
</evidence>
<sequence length="246" mass="27524">MGIEFPESMRTHPLAHNRQTRFSRNKKKQYASPNEFVTSSVTSADVKKKGWSRELRIKQYPIKFTVTSHHLSALHRGGHAARTPTPAAGTRRLTHRTEEGPIGNPAGEIRKNRSISLQVGNLQNSCVLDCLDRKGPSCDSSPGGSLWVRKYSRQSLVEEKPFGSLVGTRLEKILQAHWLQQRQSHCMPSQDTPGKILLLENSSSTLGGSLCVRKYSTSSLVEEDSFDSHVGQVYKKFCVCKVLQEH</sequence>
<dbReference type="AlphaFoldDB" id="A0A8J6LA65"/>
<gene>
    <name evidence="2" type="ORF">GEV33_010908</name>
</gene>
<reference evidence="2" key="1">
    <citation type="journal article" date="2020" name="J Insects Food Feed">
        <title>The yellow mealworm (Tenebrio molitor) genome: a resource for the emerging insects as food and feed industry.</title>
        <authorList>
            <person name="Eriksson T."/>
            <person name="Andere A."/>
            <person name="Kelstrup H."/>
            <person name="Emery V."/>
            <person name="Picard C."/>
        </authorList>
    </citation>
    <scope>NUCLEOTIDE SEQUENCE</scope>
    <source>
        <strain evidence="2">Stoneville</strain>
        <tissue evidence="2">Whole head</tissue>
    </source>
</reference>
<feature type="region of interest" description="Disordered" evidence="1">
    <location>
        <begin position="73"/>
        <end position="108"/>
    </location>
</feature>
<dbReference type="Proteomes" id="UP000719412">
    <property type="component" value="Unassembled WGS sequence"/>
</dbReference>
<keyword evidence="3" id="KW-1185">Reference proteome</keyword>
<organism evidence="2 3">
    <name type="scientific">Tenebrio molitor</name>
    <name type="common">Yellow mealworm beetle</name>
    <dbReference type="NCBI Taxonomy" id="7067"/>
    <lineage>
        <taxon>Eukaryota</taxon>
        <taxon>Metazoa</taxon>
        <taxon>Ecdysozoa</taxon>
        <taxon>Arthropoda</taxon>
        <taxon>Hexapoda</taxon>
        <taxon>Insecta</taxon>
        <taxon>Pterygota</taxon>
        <taxon>Neoptera</taxon>
        <taxon>Endopterygota</taxon>
        <taxon>Coleoptera</taxon>
        <taxon>Polyphaga</taxon>
        <taxon>Cucujiformia</taxon>
        <taxon>Tenebrionidae</taxon>
        <taxon>Tenebrio</taxon>
    </lineage>
</organism>
<evidence type="ECO:0000313" key="3">
    <source>
        <dbReference type="Proteomes" id="UP000719412"/>
    </source>
</evidence>